<name>A0ABD2PFF9_9CUCU</name>
<keyword evidence="1" id="KW-0732">Signal</keyword>
<protein>
    <submittedName>
        <fullName evidence="2">Uncharacterized protein</fullName>
    </submittedName>
</protein>
<dbReference type="EMBL" id="JABFTP020000186">
    <property type="protein sequence ID" value="KAL3289511.1"/>
    <property type="molecule type" value="Genomic_DNA"/>
</dbReference>
<feature type="chain" id="PRO_5044827327" evidence="1">
    <location>
        <begin position="19"/>
        <end position="159"/>
    </location>
</feature>
<proteinExistence type="predicted"/>
<organism evidence="2 3">
    <name type="scientific">Cryptolaemus montrouzieri</name>
    <dbReference type="NCBI Taxonomy" id="559131"/>
    <lineage>
        <taxon>Eukaryota</taxon>
        <taxon>Metazoa</taxon>
        <taxon>Ecdysozoa</taxon>
        <taxon>Arthropoda</taxon>
        <taxon>Hexapoda</taxon>
        <taxon>Insecta</taxon>
        <taxon>Pterygota</taxon>
        <taxon>Neoptera</taxon>
        <taxon>Endopterygota</taxon>
        <taxon>Coleoptera</taxon>
        <taxon>Polyphaga</taxon>
        <taxon>Cucujiformia</taxon>
        <taxon>Coccinelloidea</taxon>
        <taxon>Coccinellidae</taxon>
        <taxon>Scymninae</taxon>
        <taxon>Scymnini</taxon>
        <taxon>Cryptolaemus</taxon>
    </lineage>
</organism>
<dbReference type="AlphaFoldDB" id="A0ABD2PFF9"/>
<gene>
    <name evidence="2" type="ORF">HHI36_022928</name>
</gene>
<evidence type="ECO:0000256" key="1">
    <source>
        <dbReference type="SAM" id="SignalP"/>
    </source>
</evidence>
<sequence length="159" mass="17762">MVLKVLVFFVCFYSLVNIVAMTKCYVCGIENEHCEFFDASNDSFVMNCPPNKSSCGLQTIGEDVIVRSCEDLAVNDCQKANNVKYCYCTRDLCNGLSIAFTPSDDEDDIEGSGTTIPTITLNPQVTLIPKFAKGNQERSTPKVFFLYLLYFISPLQITM</sequence>
<evidence type="ECO:0000313" key="3">
    <source>
        <dbReference type="Proteomes" id="UP001516400"/>
    </source>
</evidence>
<feature type="signal peptide" evidence="1">
    <location>
        <begin position="1"/>
        <end position="18"/>
    </location>
</feature>
<comment type="caution">
    <text evidence="2">The sequence shown here is derived from an EMBL/GenBank/DDBJ whole genome shotgun (WGS) entry which is preliminary data.</text>
</comment>
<reference evidence="2 3" key="1">
    <citation type="journal article" date="2021" name="BMC Biol.">
        <title>Horizontally acquired antibacterial genes associated with adaptive radiation of ladybird beetles.</title>
        <authorList>
            <person name="Li H.S."/>
            <person name="Tang X.F."/>
            <person name="Huang Y.H."/>
            <person name="Xu Z.Y."/>
            <person name="Chen M.L."/>
            <person name="Du X.Y."/>
            <person name="Qiu B.Y."/>
            <person name="Chen P.T."/>
            <person name="Zhang W."/>
            <person name="Slipinski A."/>
            <person name="Escalona H.E."/>
            <person name="Waterhouse R.M."/>
            <person name="Zwick A."/>
            <person name="Pang H."/>
        </authorList>
    </citation>
    <scope>NUCLEOTIDE SEQUENCE [LARGE SCALE GENOMIC DNA]</scope>
    <source>
        <strain evidence="2">SYSU2018</strain>
    </source>
</reference>
<accession>A0ABD2PFF9</accession>
<keyword evidence="3" id="KW-1185">Reference proteome</keyword>
<evidence type="ECO:0000313" key="2">
    <source>
        <dbReference type="EMBL" id="KAL3289511.1"/>
    </source>
</evidence>
<dbReference type="Proteomes" id="UP001516400">
    <property type="component" value="Unassembled WGS sequence"/>
</dbReference>